<dbReference type="PANTHER" id="PTHR19850">
    <property type="entry name" value="GUANINE NUCLEOTIDE-BINDING PROTEIN BETA G PROTEIN BETA"/>
    <property type="match status" value="1"/>
</dbReference>
<sequence>MSKINNSKQELSKMKEEFEGETPTLSQSSTNVQDLGQRKWEVCRELSGHLGNIYAMHWAEDSQHLVSVSQDGKLLVWNAQTSKRIHTIILRSSWTMACAYSPSQKMVASGGLDNVCSIFNLTTLNDEDEKPITVFRELNGHTGYVSCCRFLDDQQILTSSGDMSCILWDIDSGSKVTEFAGHNSDVMSVSLHTNKNLFASGSIDKTVKLWDIRSGNCELTFDGHKKDINWVEFFPNGNAIGSGSDDSTCRLFDIRSTAEIAQYTDEDIVSGVSSVAFSLSGRLLFAGYTDCSIRVWDVLKQKEHAKLEKHNKRVSTLGVSKDGSALCTAGYDSEIFIWA</sequence>
<dbReference type="InterPro" id="IPR019775">
    <property type="entry name" value="WD40_repeat_CS"/>
</dbReference>
<evidence type="ECO:0000313" key="8">
    <source>
        <dbReference type="Proteomes" id="UP001146793"/>
    </source>
</evidence>
<dbReference type="Gene3D" id="2.130.10.10">
    <property type="entry name" value="YVTN repeat-like/Quinoprotein amine dehydrogenase"/>
    <property type="match status" value="1"/>
</dbReference>
<feature type="repeat" description="WD" evidence="5">
    <location>
        <begin position="138"/>
        <end position="178"/>
    </location>
</feature>
<dbReference type="CDD" id="cd00200">
    <property type="entry name" value="WD40"/>
    <property type="match status" value="1"/>
</dbReference>
<dbReference type="PRINTS" id="PR00319">
    <property type="entry name" value="GPROTEINB"/>
</dbReference>
<evidence type="ECO:0000256" key="5">
    <source>
        <dbReference type="PROSITE-ProRule" id="PRU00221"/>
    </source>
</evidence>
<evidence type="ECO:0000256" key="6">
    <source>
        <dbReference type="SAM" id="MobiDB-lite"/>
    </source>
</evidence>
<dbReference type="PROSITE" id="PS50082">
    <property type="entry name" value="WD_REPEATS_2"/>
    <property type="match status" value="6"/>
</dbReference>
<evidence type="ECO:0000313" key="7">
    <source>
        <dbReference type="EMBL" id="KAJ3432257.1"/>
    </source>
</evidence>
<dbReference type="SMART" id="SM00320">
    <property type="entry name" value="WD40"/>
    <property type="match status" value="7"/>
</dbReference>
<dbReference type="Proteomes" id="UP001146793">
    <property type="component" value="Unassembled WGS sequence"/>
</dbReference>
<dbReference type="EMBL" id="JANTQA010000047">
    <property type="protein sequence ID" value="KAJ3432257.1"/>
    <property type="molecule type" value="Genomic_DNA"/>
</dbReference>
<evidence type="ECO:0000256" key="3">
    <source>
        <dbReference type="ARBA" id="ARBA00022737"/>
    </source>
</evidence>
<feature type="repeat" description="WD" evidence="5">
    <location>
        <begin position="272"/>
        <end position="298"/>
    </location>
</feature>
<feature type="repeat" description="WD" evidence="5">
    <location>
        <begin position="221"/>
        <end position="262"/>
    </location>
</feature>
<protein>
    <submittedName>
        <fullName evidence="7">Guanine nucleotide-binding protein beta g protein beta</fullName>
    </submittedName>
</protein>
<dbReference type="GO" id="GO:0007165">
    <property type="term" value="P:signal transduction"/>
    <property type="evidence" value="ECO:0007669"/>
    <property type="project" value="UniProtKB-KW"/>
</dbReference>
<dbReference type="InterPro" id="IPR020472">
    <property type="entry name" value="WD40_PAC1"/>
</dbReference>
<gene>
    <name evidence="7" type="ORF">M0812_21188</name>
</gene>
<dbReference type="InterPro" id="IPR016346">
    <property type="entry name" value="G-protein_beta_1-5"/>
</dbReference>
<dbReference type="PROSITE" id="PS50294">
    <property type="entry name" value="WD_REPEATS_REGION"/>
    <property type="match status" value="4"/>
</dbReference>
<accession>A0AAV7YWK5</accession>
<feature type="repeat" description="WD" evidence="5">
    <location>
        <begin position="307"/>
        <end position="339"/>
    </location>
</feature>
<keyword evidence="2 5" id="KW-0853">WD repeat</keyword>
<name>A0AAV7YWK5_9EUKA</name>
<dbReference type="InterPro" id="IPR015943">
    <property type="entry name" value="WD40/YVTN_repeat-like_dom_sf"/>
</dbReference>
<dbReference type="PIRSF" id="PIRSF002394">
    <property type="entry name" value="GN-bd_beta"/>
    <property type="match status" value="1"/>
</dbReference>
<dbReference type="InterPro" id="IPR001680">
    <property type="entry name" value="WD40_rpt"/>
</dbReference>
<dbReference type="InterPro" id="IPR036322">
    <property type="entry name" value="WD40_repeat_dom_sf"/>
</dbReference>
<evidence type="ECO:0000256" key="4">
    <source>
        <dbReference type="ARBA" id="ARBA00023224"/>
    </source>
</evidence>
<evidence type="ECO:0000256" key="2">
    <source>
        <dbReference type="ARBA" id="ARBA00022574"/>
    </source>
</evidence>
<comment type="similarity">
    <text evidence="1">Belongs to the WD repeat G protein beta family.</text>
</comment>
<feature type="repeat" description="WD" evidence="5">
    <location>
        <begin position="46"/>
        <end position="87"/>
    </location>
</feature>
<feature type="repeat" description="WD" evidence="5">
    <location>
        <begin position="179"/>
        <end position="220"/>
    </location>
</feature>
<proteinExistence type="inferred from homology"/>
<dbReference type="AlphaFoldDB" id="A0AAV7YWK5"/>
<dbReference type="InterPro" id="IPR001632">
    <property type="entry name" value="WD40_G-protein_beta-like"/>
</dbReference>
<comment type="caution">
    <text evidence="7">The sequence shown here is derived from an EMBL/GenBank/DDBJ whole genome shotgun (WGS) entry which is preliminary data.</text>
</comment>
<organism evidence="7 8">
    <name type="scientific">Anaeramoeba flamelloides</name>
    <dbReference type="NCBI Taxonomy" id="1746091"/>
    <lineage>
        <taxon>Eukaryota</taxon>
        <taxon>Metamonada</taxon>
        <taxon>Anaeramoebidae</taxon>
        <taxon>Anaeramoeba</taxon>
    </lineage>
</organism>
<dbReference type="Pfam" id="PF25391">
    <property type="entry name" value="WD40_Gbeta"/>
    <property type="match status" value="1"/>
</dbReference>
<keyword evidence="4" id="KW-0807">Transducer</keyword>
<dbReference type="SUPFAM" id="SSF50978">
    <property type="entry name" value="WD40 repeat-like"/>
    <property type="match status" value="1"/>
</dbReference>
<reference evidence="7" key="1">
    <citation type="submission" date="2022-08" db="EMBL/GenBank/DDBJ databases">
        <title>Novel sulphate-reducing endosymbionts in the free-living metamonad Anaeramoeba.</title>
        <authorList>
            <person name="Jerlstrom-Hultqvist J."/>
            <person name="Cepicka I."/>
            <person name="Gallot-Lavallee L."/>
            <person name="Salas-Leiva D."/>
            <person name="Curtis B.A."/>
            <person name="Zahonova K."/>
            <person name="Pipaliya S."/>
            <person name="Dacks J."/>
            <person name="Roger A.J."/>
        </authorList>
    </citation>
    <scope>NUCLEOTIDE SEQUENCE</scope>
    <source>
        <strain evidence="7">Busselton2</strain>
    </source>
</reference>
<dbReference type="PROSITE" id="PS00678">
    <property type="entry name" value="WD_REPEATS_1"/>
    <property type="match status" value="3"/>
</dbReference>
<dbReference type="PRINTS" id="PR00320">
    <property type="entry name" value="GPROTEINBRPT"/>
</dbReference>
<keyword evidence="3" id="KW-0677">Repeat</keyword>
<evidence type="ECO:0000256" key="1">
    <source>
        <dbReference type="ARBA" id="ARBA00009768"/>
    </source>
</evidence>
<feature type="region of interest" description="Disordered" evidence="6">
    <location>
        <begin position="1"/>
        <end position="30"/>
    </location>
</feature>